<feature type="transmembrane region" description="Helical" evidence="5">
    <location>
        <begin position="128"/>
        <end position="147"/>
    </location>
</feature>
<comment type="caution">
    <text evidence="7">The sequence shown here is derived from an EMBL/GenBank/DDBJ whole genome shotgun (WGS) entry which is preliminary data.</text>
</comment>
<evidence type="ECO:0000256" key="5">
    <source>
        <dbReference type="SAM" id="Phobius"/>
    </source>
</evidence>
<dbReference type="EMBL" id="JACHIF010000003">
    <property type="protein sequence ID" value="MBB5037754.1"/>
    <property type="molecule type" value="Genomic_DNA"/>
</dbReference>
<evidence type="ECO:0000256" key="3">
    <source>
        <dbReference type="ARBA" id="ARBA00022989"/>
    </source>
</evidence>
<feature type="transmembrane region" description="Helical" evidence="5">
    <location>
        <begin position="261"/>
        <end position="279"/>
    </location>
</feature>
<keyword evidence="3 5" id="KW-1133">Transmembrane helix</keyword>
<dbReference type="GO" id="GO:0055085">
    <property type="term" value="P:transmembrane transport"/>
    <property type="evidence" value="ECO:0007669"/>
    <property type="project" value="InterPro"/>
</dbReference>
<dbReference type="RefSeq" id="WP_184207925.1">
    <property type="nucleotide sequence ID" value="NZ_JACHIF010000003.1"/>
</dbReference>
<dbReference type="AlphaFoldDB" id="A0A7W7YKG9"/>
<evidence type="ECO:0000256" key="4">
    <source>
        <dbReference type="ARBA" id="ARBA00023136"/>
    </source>
</evidence>
<feature type="domain" description="SLC26A/SulP transporter" evidence="6">
    <location>
        <begin position="27"/>
        <end position="406"/>
    </location>
</feature>
<feature type="transmembrane region" description="Helical" evidence="5">
    <location>
        <begin position="31"/>
        <end position="50"/>
    </location>
</feature>
<dbReference type="InterPro" id="IPR001902">
    <property type="entry name" value="SLC26A/SulP_fam"/>
</dbReference>
<feature type="transmembrane region" description="Helical" evidence="5">
    <location>
        <begin position="204"/>
        <end position="223"/>
    </location>
</feature>
<evidence type="ECO:0000313" key="8">
    <source>
        <dbReference type="Proteomes" id="UP000534294"/>
    </source>
</evidence>
<keyword evidence="4 5" id="KW-0472">Membrane</keyword>
<feature type="transmembrane region" description="Helical" evidence="5">
    <location>
        <begin position="181"/>
        <end position="198"/>
    </location>
</feature>
<evidence type="ECO:0000256" key="1">
    <source>
        <dbReference type="ARBA" id="ARBA00004141"/>
    </source>
</evidence>
<reference evidence="7 8" key="1">
    <citation type="submission" date="2020-08" db="EMBL/GenBank/DDBJ databases">
        <title>Genomic Encyclopedia of Type Strains, Phase IV (KMG-IV): sequencing the most valuable type-strain genomes for metagenomic binning, comparative biology and taxonomic classification.</title>
        <authorList>
            <person name="Goeker M."/>
        </authorList>
    </citation>
    <scope>NUCLEOTIDE SEQUENCE [LARGE SCALE GENOMIC DNA]</scope>
    <source>
        <strain evidence="7 8">DSM 12251</strain>
    </source>
</reference>
<evidence type="ECO:0000256" key="2">
    <source>
        <dbReference type="ARBA" id="ARBA00022692"/>
    </source>
</evidence>
<organism evidence="7 8">
    <name type="scientific">Prosthecobacter dejongeii</name>
    <dbReference type="NCBI Taxonomy" id="48465"/>
    <lineage>
        <taxon>Bacteria</taxon>
        <taxon>Pseudomonadati</taxon>
        <taxon>Verrucomicrobiota</taxon>
        <taxon>Verrucomicrobiia</taxon>
        <taxon>Verrucomicrobiales</taxon>
        <taxon>Verrucomicrobiaceae</taxon>
        <taxon>Prosthecobacter</taxon>
    </lineage>
</organism>
<gene>
    <name evidence="7" type="ORF">HNQ64_002003</name>
</gene>
<feature type="transmembrane region" description="Helical" evidence="5">
    <location>
        <begin position="307"/>
        <end position="330"/>
    </location>
</feature>
<name>A0A7W7YKG9_9BACT</name>
<dbReference type="GO" id="GO:0016020">
    <property type="term" value="C:membrane"/>
    <property type="evidence" value="ECO:0007669"/>
    <property type="project" value="UniProtKB-SubCell"/>
</dbReference>
<keyword evidence="2 5" id="KW-0812">Transmembrane</keyword>
<dbReference type="InterPro" id="IPR011547">
    <property type="entry name" value="SLC26A/SulP_dom"/>
</dbReference>
<sequence length="542" mass="58396">MSAPTAPTVKPPGPVPVGNLKGFQAYLKNDLVSGFLVFLIALPLCLGISIASGVPPIAGIFTAVIGGLLTPFLSNSELTIKGPAAGMIIIVLGSVQELGYEKALAVGAVAGVIQILFGAFRLGTLGEFFPVAAVHGMLAAIGVIIVAKQVHVALGVAAHAKEPLELLAEIPESIMHMNPEIALIGAISLLLLFGRLFIKNKVVQAIPGPMLVLIVATPLAVYFDIAHEHMYQFHGHAYSVGPKNLVTLPGNMLKAITHPDFSGLLSLTSLKWIVMYALVGTLESLLSAKAIDLLDPWQRRTNLNRDLLAVGVANTLVSFIGGIPMISEIVRSSSNRNNGARTRWANFWHGALLLILVASVPWLLNMIPLAALAAMLVFTGYNLASPKEFYHMWHVGKGQLLIFLATMIATLATDLLIGIAFGIVVKLILHMISGTSVGNLFVPHAEMSQDEIAGHPVLTVKKAAVFSNWLPLRKQLLGLSQHPKVKVDLSQTHLVDHSVMKKLEEMVQDWKLENRELIIEGLEDHRPVSEHPQAARLLRQRA</sequence>
<feature type="transmembrane region" description="Helical" evidence="5">
    <location>
        <begin position="401"/>
        <end position="429"/>
    </location>
</feature>
<accession>A0A7W7YKG9</accession>
<comment type="subcellular location">
    <subcellularLocation>
        <location evidence="1">Membrane</location>
        <topology evidence="1">Multi-pass membrane protein</topology>
    </subcellularLocation>
</comment>
<protein>
    <submittedName>
        <fullName evidence="7">MFS superfamily sulfate permease-like transporter</fullName>
    </submittedName>
</protein>
<dbReference type="PANTHER" id="PTHR11814">
    <property type="entry name" value="SULFATE TRANSPORTER"/>
    <property type="match status" value="1"/>
</dbReference>
<evidence type="ECO:0000313" key="7">
    <source>
        <dbReference type="EMBL" id="MBB5037754.1"/>
    </source>
</evidence>
<feature type="transmembrane region" description="Helical" evidence="5">
    <location>
        <begin position="103"/>
        <end position="122"/>
    </location>
</feature>
<dbReference type="SUPFAM" id="SSF52091">
    <property type="entry name" value="SpoIIaa-like"/>
    <property type="match status" value="1"/>
</dbReference>
<proteinExistence type="predicted"/>
<feature type="transmembrane region" description="Helical" evidence="5">
    <location>
        <begin position="351"/>
        <end position="381"/>
    </location>
</feature>
<dbReference type="Pfam" id="PF00916">
    <property type="entry name" value="Sulfate_transp"/>
    <property type="match status" value="1"/>
</dbReference>
<dbReference type="Proteomes" id="UP000534294">
    <property type="component" value="Unassembled WGS sequence"/>
</dbReference>
<keyword evidence="8" id="KW-1185">Reference proteome</keyword>
<evidence type="ECO:0000259" key="6">
    <source>
        <dbReference type="Pfam" id="PF00916"/>
    </source>
</evidence>
<dbReference type="InterPro" id="IPR036513">
    <property type="entry name" value="STAS_dom_sf"/>
</dbReference>